<keyword evidence="3" id="KW-1185">Reference proteome</keyword>
<comment type="caution">
    <text evidence="2">The sequence shown here is derived from an EMBL/GenBank/DDBJ whole genome shotgun (WGS) entry which is preliminary data.</text>
</comment>
<protein>
    <submittedName>
        <fullName evidence="2">Uncharacterized protein</fullName>
    </submittedName>
</protein>
<organism evidence="2 3">
    <name type="scientific">Cymbomonas tetramitiformis</name>
    <dbReference type="NCBI Taxonomy" id="36881"/>
    <lineage>
        <taxon>Eukaryota</taxon>
        <taxon>Viridiplantae</taxon>
        <taxon>Chlorophyta</taxon>
        <taxon>Pyramimonadophyceae</taxon>
        <taxon>Pyramimonadales</taxon>
        <taxon>Pyramimonadaceae</taxon>
        <taxon>Cymbomonas</taxon>
    </lineage>
</organism>
<proteinExistence type="predicted"/>
<gene>
    <name evidence="2" type="ORF">CYMTET_51710</name>
</gene>
<dbReference type="Proteomes" id="UP001190700">
    <property type="component" value="Unassembled WGS sequence"/>
</dbReference>
<evidence type="ECO:0000313" key="3">
    <source>
        <dbReference type="Proteomes" id="UP001190700"/>
    </source>
</evidence>
<evidence type="ECO:0000256" key="1">
    <source>
        <dbReference type="SAM" id="MobiDB-lite"/>
    </source>
</evidence>
<feature type="compositionally biased region" description="Basic and acidic residues" evidence="1">
    <location>
        <begin position="50"/>
        <end position="63"/>
    </location>
</feature>
<name>A0AAE0ERU3_9CHLO</name>
<feature type="region of interest" description="Disordered" evidence="1">
    <location>
        <begin position="34"/>
        <end position="79"/>
    </location>
</feature>
<evidence type="ECO:0000313" key="2">
    <source>
        <dbReference type="EMBL" id="KAK3238266.1"/>
    </source>
</evidence>
<dbReference type="AlphaFoldDB" id="A0AAE0ERU3"/>
<dbReference type="EMBL" id="LGRX02034276">
    <property type="protein sequence ID" value="KAK3238266.1"/>
    <property type="molecule type" value="Genomic_DNA"/>
</dbReference>
<accession>A0AAE0ERU3</accession>
<reference evidence="2 3" key="1">
    <citation type="journal article" date="2015" name="Genome Biol. Evol.">
        <title>Comparative Genomics of a Bacterivorous Green Alga Reveals Evolutionary Causalities and Consequences of Phago-Mixotrophic Mode of Nutrition.</title>
        <authorList>
            <person name="Burns J.A."/>
            <person name="Paasch A."/>
            <person name="Narechania A."/>
            <person name="Kim E."/>
        </authorList>
    </citation>
    <scope>NUCLEOTIDE SEQUENCE [LARGE SCALE GENOMIC DNA]</scope>
    <source>
        <strain evidence="2 3">PLY_AMNH</strain>
    </source>
</reference>
<sequence>MNRDHEDTAGATDDTALSDLRTMVLDLKREWAAFNTDSDESSASPRGFTRRAEKSDRRMKQRDCPNGGKGGVSAQSFSSEDIENSVFAARFQRANVHRTTPFGATYDQCDHLPRSTVSNRFSSCQTDENGVDN</sequence>